<dbReference type="Proteomes" id="UP001226691">
    <property type="component" value="Unassembled WGS sequence"/>
</dbReference>
<organism evidence="2 3">
    <name type="scientific">Microbacterium trichothecenolyticum</name>
    <name type="common">Aureobacterium trichothecenolyticum</name>
    <dbReference type="NCBI Taxonomy" id="69370"/>
    <lineage>
        <taxon>Bacteria</taxon>
        <taxon>Bacillati</taxon>
        <taxon>Actinomycetota</taxon>
        <taxon>Actinomycetes</taxon>
        <taxon>Micrococcales</taxon>
        <taxon>Microbacteriaceae</taxon>
        <taxon>Microbacterium</taxon>
    </lineage>
</organism>
<feature type="region of interest" description="Disordered" evidence="1">
    <location>
        <begin position="41"/>
        <end position="88"/>
    </location>
</feature>
<evidence type="ECO:0000313" key="3">
    <source>
        <dbReference type="Proteomes" id="UP001226691"/>
    </source>
</evidence>
<evidence type="ECO:0000313" key="2">
    <source>
        <dbReference type="EMBL" id="MDQ1121506.1"/>
    </source>
</evidence>
<accession>A0ABU0TPA9</accession>
<evidence type="ECO:0000256" key="1">
    <source>
        <dbReference type="SAM" id="MobiDB-lite"/>
    </source>
</evidence>
<reference evidence="2 3" key="1">
    <citation type="submission" date="2023-07" db="EMBL/GenBank/DDBJ databases">
        <title>Functional and genomic diversity of the sorghum phyllosphere microbiome.</title>
        <authorList>
            <person name="Shade A."/>
        </authorList>
    </citation>
    <scope>NUCLEOTIDE SEQUENCE [LARGE SCALE GENOMIC DNA]</scope>
    <source>
        <strain evidence="2 3">SORGH_AS_1207</strain>
    </source>
</reference>
<dbReference type="EMBL" id="JAUTBF010000001">
    <property type="protein sequence ID" value="MDQ1121506.1"/>
    <property type="molecule type" value="Genomic_DNA"/>
</dbReference>
<sequence length="88" mass="9030">MSEIPDAGGAAVPSEAPPAPVEVGGYGVHAARQPVVRVRGARRARLMPAPGTTAEPAPSDDPERGAATAPVASGPNDDRMRRDVPPHY</sequence>
<dbReference type="RefSeq" id="WP_307478735.1">
    <property type="nucleotide sequence ID" value="NZ_JAUTBF010000001.1"/>
</dbReference>
<name>A0ABU0TPA9_MICTR</name>
<feature type="region of interest" description="Disordered" evidence="1">
    <location>
        <begin position="1"/>
        <end position="26"/>
    </location>
</feature>
<protein>
    <submittedName>
        <fullName evidence="2">Uncharacterized protein</fullName>
    </submittedName>
</protein>
<gene>
    <name evidence="2" type="ORF">QE412_000079</name>
</gene>
<keyword evidence="3" id="KW-1185">Reference proteome</keyword>
<proteinExistence type="predicted"/>
<comment type="caution">
    <text evidence="2">The sequence shown here is derived from an EMBL/GenBank/DDBJ whole genome shotgun (WGS) entry which is preliminary data.</text>
</comment>
<feature type="compositionally biased region" description="Basic and acidic residues" evidence="1">
    <location>
        <begin position="76"/>
        <end position="88"/>
    </location>
</feature>